<evidence type="ECO:0000313" key="1">
    <source>
        <dbReference type="EMBL" id="ACO48085.1"/>
    </source>
</evidence>
<dbReference type="KEGG" id="ddr:Deide_3p01430"/>
<dbReference type="Proteomes" id="UP000002208">
    <property type="component" value="Plasmid 3"/>
</dbReference>
<dbReference type="EMBL" id="CP001117">
    <property type="protein sequence ID" value="ACO48085.1"/>
    <property type="molecule type" value="Genomic_DNA"/>
</dbReference>
<accession>C1D3K6</accession>
<proteinExistence type="predicted"/>
<dbReference type="AlphaFoldDB" id="C1D3K6"/>
<keyword evidence="2" id="KW-1185">Reference proteome</keyword>
<evidence type="ECO:0000313" key="2">
    <source>
        <dbReference type="Proteomes" id="UP000002208"/>
    </source>
</evidence>
<name>C1D3K6_DEIDV</name>
<dbReference type="RefSeq" id="WP_012694958.1">
    <property type="nucleotide sequence ID" value="NC_012528.1"/>
</dbReference>
<keyword evidence="1" id="KW-0614">Plasmid</keyword>
<sequence length="245" mass="27766">MDLRLLLNANTTLIHQELARVGAPLPAPAPRLVDTPGWAHTTCDEQATIVTTFATHSERLCARCGYCAFYTADGQWLGHHGGNGLIILRRPDYARDIVLSDFADEQMHLHTLRHLATERNLPYSLIVMSQRQVEPNVFRRETLGGALTDLDDTPLRQYLMTFRGRVEQAWAEWRHEVFGRLSLPVPLHPGEVVVSDWSGEEEGALDDGRLYTLYASVENDPHHPWLALSLSGDQREWRPRQRTSG</sequence>
<geneLocation type="plasmid" evidence="2">
    <name>pDeide3</name>
</geneLocation>
<dbReference type="HOGENOM" id="CLU_1132149_0_0_0"/>
<reference evidence="1 2" key="1">
    <citation type="journal article" date="2009" name="PLoS Genet.">
        <title>Alliance of proteomics and genomics to unravel the specificities of Sahara bacterium Deinococcus deserti.</title>
        <authorList>
            <person name="de Groot A."/>
            <person name="Dulermo R."/>
            <person name="Ortet P."/>
            <person name="Blanchard L."/>
            <person name="Guerin P."/>
            <person name="Fernandez B."/>
            <person name="Vacherie B."/>
            <person name="Dossat C."/>
            <person name="Jolivet E."/>
            <person name="Siguier P."/>
            <person name="Chandler M."/>
            <person name="Barakat M."/>
            <person name="Dedieu A."/>
            <person name="Barbe V."/>
            <person name="Heulin T."/>
            <person name="Sommer S."/>
            <person name="Achouak W."/>
            <person name="Armengaud J."/>
        </authorList>
    </citation>
    <scope>NUCLEOTIDE SEQUENCE [LARGE SCALE GENOMIC DNA]</scope>
    <source>
        <strain evidence="2">DSM 17065 / CIP 109153 / LMG 22923 / VCD115</strain>
        <plasmid evidence="2">pDeide3</plasmid>
    </source>
</reference>
<dbReference type="OrthoDB" id="9862980at2"/>
<protein>
    <submittedName>
        <fullName evidence="1">Uncharacterized protein</fullName>
    </submittedName>
</protein>
<gene>
    <name evidence="1" type="ordered locus">Deide_3p01430</name>
</gene>
<organism evidence="1 2">
    <name type="scientific">Deinococcus deserti (strain DSM 17065 / CIP 109153 / LMG 22923 / VCD115)</name>
    <dbReference type="NCBI Taxonomy" id="546414"/>
    <lineage>
        <taxon>Bacteria</taxon>
        <taxon>Thermotogati</taxon>
        <taxon>Deinococcota</taxon>
        <taxon>Deinococci</taxon>
        <taxon>Deinococcales</taxon>
        <taxon>Deinococcaceae</taxon>
        <taxon>Deinococcus</taxon>
    </lineage>
</organism>